<accession>F4H902</accession>
<organism evidence="1 2">
    <name type="scientific">Gallibacterium anatis (strain UMN179)</name>
    <name type="common">Pasteurella anatis</name>
    <dbReference type="NCBI Taxonomy" id="1005058"/>
    <lineage>
        <taxon>Bacteria</taxon>
        <taxon>Pseudomonadati</taxon>
        <taxon>Pseudomonadota</taxon>
        <taxon>Gammaproteobacteria</taxon>
        <taxon>Pasteurellales</taxon>
        <taxon>Pasteurellaceae</taxon>
        <taxon>Gallibacterium</taxon>
    </lineage>
</organism>
<reference evidence="1 2" key="1">
    <citation type="journal article" date="2011" name="J. Bacteriol.">
        <title>Complete genome sequence of Gallibacterium anatis strain UMN179, isolated from a laying hen with peritonitis.</title>
        <authorList>
            <person name="Johnson T.J."/>
            <person name="Fernandez-Alarcon C."/>
            <person name="Bojesen A.M."/>
            <person name="Nolan L.K."/>
            <person name="Trampel D.W."/>
            <person name="Seemann T."/>
        </authorList>
    </citation>
    <scope>NUCLEOTIDE SEQUENCE [LARGE SCALE GENOMIC DNA]</scope>
    <source>
        <strain evidence="1 2">UMN179</strain>
    </source>
</reference>
<sequence>MNSDGNKWALEFELGYLERNPLTQSDLLQEQNNLQIIKVNLSIR</sequence>
<gene>
    <name evidence="1" type="ordered locus">UMN179_02319</name>
</gene>
<protein>
    <submittedName>
        <fullName evidence="1">Uncharacterized protein</fullName>
    </submittedName>
</protein>
<dbReference type="KEGG" id="gan:UMN179_02319"/>
<dbReference type="AlphaFoldDB" id="F4H902"/>
<dbReference type="STRING" id="1005058.UMN179_02319"/>
<proteinExistence type="predicted"/>
<dbReference type="HOGENOM" id="CLU_3216684_0_0_6"/>
<name>F4H902_GALAU</name>
<dbReference type="Proteomes" id="UP000006908">
    <property type="component" value="Chromosome"/>
</dbReference>
<evidence type="ECO:0000313" key="1">
    <source>
        <dbReference type="EMBL" id="AEC18330.1"/>
    </source>
</evidence>
<evidence type="ECO:0000313" key="2">
    <source>
        <dbReference type="Proteomes" id="UP000006908"/>
    </source>
</evidence>
<dbReference type="RefSeq" id="WP_013747086.1">
    <property type="nucleotide sequence ID" value="NC_015460.1"/>
</dbReference>
<dbReference type="EMBL" id="CP002667">
    <property type="protein sequence ID" value="AEC18330.1"/>
    <property type="molecule type" value="Genomic_DNA"/>
</dbReference>
<dbReference type="Gene3D" id="3.30.70.2260">
    <property type="match status" value="1"/>
</dbReference>